<evidence type="ECO:0000256" key="1">
    <source>
        <dbReference type="SAM" id="MobiDB-lite"/>
    </source>
</evidence>
<gene>
    <name evidence="2" type="ORF">HanXRQr2_Chr17g0781171</name>
</gene>
<keyword evidence="3" id="KW-1185">Reference proteome</keyword>
<proteinExistence type="predicted"/>
<reference evidence="2" key="1">
    <citation type="journal article" date="2017" name="Nature">
        <title>The sunflower genome provides insights into oil metabolism, flowering and Asterid evolution.</title>
        <authorList>
            <person name="Badouin H."/>
            <person name="Gouzy J."/>
            <person name="Grassa C.J."/>
            <person name="Murat F."/>
            <person name="Staton S.E."/>
            <person name="Cottret L."/>
            <person name="Lelandais-Briere C."/>
            <person name="Owens G.L."/>
            <person name="Carrere S."/>
            <person name="Mayjonade B."/>
            <person name="Legrand L."/>
            <person name="Gill N."/>
            <person name="Kane N.C."/>
            <person name="Bowers J.E."/>
            <person name="Hubner S."/>
            <person name="Bellec A."/>
            <person name="Berard A."/>
            <person name="Berges H."/>
            <person name="Blanchet N."/>
            <person name="Boniface M.C."/>
            <person name="Brunel D."/>
            <person name="Catrice O."/>
            <person name="Chaidir N."/>
            <person name="Claudel C."/>
            <person name="Donnadieu C."/>
            <person name="Faraut T."/>
            <person name="Fievet G."/>
            <person name="Helmstetter N."/>
            <person name="King M."/>
            <person name="Knapp S.J."/>
            <person name="Lai Z."/>
            <person name="Le Paslier M.C."/>
            <person name="Lippi Y."/>
            <person name="Lorenzon L."/>
            <person name="Mandel J.R."/>
            <person name="Marage G."/>
            <person name="Marchand G."/>
            <person name="Marquand E."/>
            <person name="Bret-Mestries E."/>
            <person name="Morien E."/>
            <person name="Nambeesan S."/>
            <person name="Nguyen T."/>
            <person name="Pegot-Espagnet P."/>
            <person name="Pouilly N."/>
            <person name="Raftis F."/>
            <person name="Sallet E."/>
            <person name="Schiex T."/>
            <person name="Thomas J."/>
            <person name="Vandecasteele C."/>
            <person name="Vares D."/>
            <person name="Vear F."/>
            <person name="Vautrin S."/>
            <person name="Crespi M."/>
            <person name="Mangin B."/>
            <person name="Burke J.M."/>
            <person name="Salse J."/>
            <person name="Munos S."/>
            <person name="Vincourt P."/>
            <person name="Rieseberg L.H."/>
            <person name="Langlade N.B."/>
        </authorList>
    </citation>
    <scope>NUCLEOTIDE SEQUENCE</scope>
    <source>
        <tissue evidence="2">Leaves</tissue>
    </source>
</reference>
<comment type="caution">
    <text evidence="2">The sequence shown here is derived from an EMBL/GenBank/DDBJ whole genome shotgun (WGS) entry which is preliminary data.</text>
</comment>
<dbReference type="AlphaFoldDB" id="A0A9K3DDP6"/>
<name>A0A9K3DDP6_HELAN</name>
<feature type="region of interest" description="Disordered" evidence="1">
    <location>
        <begin position="22"/>
        <end position="61"/>
    </location>
</feature>
<evidence type="ECO:0000313" key="2">
    <source>
        <dbReference type="EMBL" id="KAF5753532.1"/>
    </source>
</evidence>
<organism evidence="2 3">
    <name type="scientific">Helianthus annuus</name>
    <name type="common">Common sunflower</name>
    <dbReference type="NCBI Taxonomy" id="4232"/>
    <lineage>
        <taxon>Eukaryota</taxon>
        <taxon>Viridiplantae</taxon>
        <taxon>Streptophyta</taxon>
        <taxon>Embryophyta</taxon>
        <taxon>Tracheophyta</taxon>
        <taxon>Spermatophyta</taxon>
        <taxon>Magnoliopsida</taxon>
        <taxon>eudicotyledons</taxon>
        <taxon>Gunneridae</taxon>
        <taxon>Pentapetalae</taxon>
        <taxon>asterids</taxon>
        <taxon>campanulids</taxon>
        <taxon>Asterales</taxon>
        <taxon>Asteraceae</taxon>
        <taxon>Asteroideae</taxon>
        <taxon>Heliantheae alliance</taxon>
        <taxon>Heliantheae</taxon>
        <taxon>Helianthus</taxon>
    </lineage>
</organism>
<dbReference type="EMBL" id="MNCJ02000332">
    <property type="protein sequence ID" value="KAF5753532.1"/>
    <property type="molecule type" value="Genomic_DNA"/>
</dbReference>
<evidence type="ECO:0000313" key="3">
    <source>
        <dbReference type="Proteomes" id="UP000215914"/>
    </source>
</evidence>
<reference evidence="2" key="2">
    <citation type="submission" date="2020-06" db="EMBL/GenBank/DDBJ databases">
        <title>Helianthus annuus Genome sequencing and assembly Release 2.</title>
        <authorList>
            <person name="Gouzy J."/>
            <person name="Langlade N."/>
            <person name="Munos S."/>
        </authorList>
    </citation>
    <scope>NUCLEOTIDE SEQUENCE</scope>
    <source>
        <tissue evidence="2">Leaves</tissue>
    </source>
</reference>
<sequence length="61" mass="6908">MTYKAFIPLCFLYDTFTPPSALSPSPSSLSVHRALRRSAKATEQPGTHQRHYGHRNAFRFG</sequence>
<feature type="compositionally biased region" description="Basic residues" evidence="1">
    <location>
        <begin position="48"/>
        <end position="61"/>
    </location>
</feature>
<dbReference type="Proteomes" id="UP000215914">
    <property type="component" value="Unassembled WGS sequence"/>
</dbReference>
<accession>A0A9K3DDP6</accession>
<protein>
    <submittedName>
        <fullName evidence="2">Uncharacterized protein</fullName>
    </submittedName>
</protein>
<dbReference type="Gramene" id="mRNA:HanXRQr2_Chr17g0781171">
    <property type="protein sequence ID" value="mRNA:HanXRQr2_Chr17g0781171"/>
    <property type="gene ID" value="HanXRQr2_Chr17g0781171"/>
</dbReference>